<dbReference type="SUPFAM" id="SSF55136">
    <property type="entry name" value="Probable bacterial effector-binding domain"/>
    <property type="match status" value="1"/>
</dbReference>
<dbReference type="PIRSF" id="PIRSF031644">
    <property type="entry name" value="UCP031644"/>
    <property type="match status" value="1"/>
</dbReference>
<proteinExistence type="predicted"/>
<dbReference type="GeneID" id="98914358"/>
<dbReference type="InterPro" id="IPR011256">
    <property type="entry name" value="Reg_factor_effector_dom_sf"/>
</dbReference>
<evidence type="ECO:0000259" key="1">
    <source>
        <dbReference type="Pfam" id="PF06445"/>
    </source>
</evidence>
<sequence length="216" mass="25490">MNKLDYKKEYKDLYMPKTKPVFIDVPPIHYVMVEGKGDPNTSLEYKEAIGILYAISYTIKMSKMSGNQPDGYFEYVVPPLEGLWFGDEGYFDGQRIVDKNMFHWYSMIRLPEFVTEEYFEQVKAEVQKKKPELNVGLAQYLTYHEGLCVQIMHKGSYDEEVTSVQKMNEFIEEQGYVNDLKEDSLRYHHEIYLSDPRKTKVENLKTVIRHPIKKKS</sequence>
<dbReference type="AlphaFoldDB" id="A0A4R3Z9Q9"/>
<reference evidence="2 3" key="1">
    <citation type="submission" date="2019-03" db="EMBL/GenBank/DDBJ databases">
        <title>Genomic Encyclopedia of Type Strains, Phase IV (KMG-IV): sequencing the most valuable type-strain genomes for metagenomic binning, comparative biology and taxonomic classification.</title>
        <authorList>
            <person name="Goeker M."/>
        </authorList>
    </citation>
    <scope>NUCLEOTIDE SEQUENCE [LARGE SCALE GENOMIC DNA]</scope>
    <source>
        <strain evidence="2 3">DSM 29487</strain>
    </source>
</reference>
<dbReference type="EMBL" id="SMCQ01000002">
    <property type="protein sequence ID" value="TCW02150.1"/>
    <property type="molecule type" value="Genomic_DNA"/>
</dbReference>
<feature type="domain" description="GyrI-like small molecule binding" evidence="1">
    <location>
        <begin position="114"/>
        <end position="213"/>
    </location>
</feature>
<evidence type="ECO:0000313" key="2">
    <source>
        <dbReference type="EMBL" id="TCW02150.1"/>
    </source>
</evidence>
<name>A0A4R3Z9Q9_9FIRM</name>
<dbReference type="InterPro" id="IPR029442">
    <property type="entry name" value="GyrI-like"/>
</dbReference>
<protein>
    <recommendedName>
        <fullName evidence="1">GyrI-like small molecule binding domain-containing protein</fullName>
    </recommendedName>
</protein>
<organism evidence="2 3">
    <name type="scientific">Longibaculum muris</name>
    <dbReference type="NCBI Taxonomy" id="1796628"/>
    <lineage>
        <taxon>Bacteria</taxon>
        <taxon>Bacillati</taxon>
        <taxon>Bacillota</taxon>
        <taxon>Erysipelotrichia</taxon>
        <taxon>Erysipelotrichales</taxon>
        <taxon>Coprobacillaceae</taxon>
        <taxon>Longibaculum</taxon>
    </lineage>
</organism>
<evidence type="ECO:0000313" key="3">
    <source>
        <dbReference type="Proteomes" id="UP000295515"/>
    </source>
</evidence>
<accession>A0A4R3Z9Q9</accession>
<dbReference type="Proteomes" id="UP000295515">
    <property type="component" value="Unassembled WGS sequence"/>
</dbReference>
<dbReference type="InterPro" id="IPR008319">
    <property type="entry name" value="GyrI-like_CCH_Lin2189-like"/>
</dbReference>
<gene>
    <name evidence="2" type="ORF">EDD60_102115</name>
</gene>
<keyword evidence="3" id="KW-1185">Reference proteome</keyword>
<dbReference type="RefSeq" id="WP_066446334.1">
    <property type="nucleotide sequence ID" value="NZ_JADMQS010000005.1"/>
</dbReference>
<dbReference type="Gene3D" id="3.20.80.10">
    <property type="entry name" value="Regulatory factor, effector binding domain"/>
    <property type="match status" value="1"/>
</dbReference>
<comment type="caution">
    <text evidence="2">The sequence shown here is derived from an EMBL/GenBank/DDBJ whole genome shotgun (WGS) entry which is preliminary data.</text>
</comment>
<dbReference type="Pfam" id="PF06445">
    <property type="entry name" value="GyrI-like"/>
    <property type="match status" value="1"/>
</dbReference>